<organism evidence="7">
    <name type="scientific">Pelagomonas calceolata</name>
    <dbReference type="NCBI Taxonomy" id="35677"/>
    <lineage>
        <taxon>Eukaryota</taxon>
        <taxon>Sar</taxon>
        <taxon>Stramenopiles</taxon>
        <taxon>Ochrophyta</taxon>
        <taxon>Pelagophyceae</taxon>
        <taxon>Pelagomonadales</taxon>
        <taxon>Pelagomonadaceae</taxon>
        <taxon>Pelagomonas</taxon>
    </lineage>
</organism>
<evidence type="ECO:0000313" key="7">
    <source>
        <dbReference type="EMBL" id="CAE0688057.1"/>
    </source>
</evidence>
<protein>
    <recommendedName>
        <fullName evidence="8">60S ribosomal protein L21</fullName>
    </recommendedName>
</protein>
<sequence>MPHSFGSRARTRDMFSRPFRQRGMIKMSTYMTQYKLGDYVDIKCNPAQVKGMPFKHYHGRTGQVYNVTKRAVGVRVAKQVNGRIINKHLNVRVEHVIPSKCRDDLKARVARNEELKKAARAGGARAALKRQPAQPKGGFTIALPAEVTTIQPIPFSDLF</sequence>
<dbReference type="AlphaFoldDB" id="A0A6U1KHN8"/>
<comment type="similarity">
    <text evidence="2">Belongs to the eukaryotic ribosomal protein eL21 family.</text>
</comment>
<dbReference type="GO" id="GO:0009507">
    <property type="term" value="C:chloroplast"/>
    <property type="evidence" value="ECO:0007669"/>
    <property type="project" value="UniProtKB-SubCell"/>
</dbReference>
<name>A0A6U1KHN8_9STRA</name>
<keyword evidence="3" id="KW-0150">Chloroplast</keyword>
<dbReference type="InterPro" id="IPR008991">
    <property type="entry name" value="Translation_prot_SH3-like_sf"/>
</dbReference>
<dbReference type="SUPFAM" id="SSF50104">
    <property type="entry name" value="Translation proteins SH3-like domain"/>
    <property type="match status" value="1"/>
</dbReference>
<evidence type="ECO:0000256" key="4">
    <source>
        <dbReference type="ARBA" id="ARBA00022640"/>
    </source>
</evidence>
<dbReference type="GO" id="GO:0003735">
    <property type="term" value="F:structural constituent of ribosome"/>
    <property type="evidence" value="ECO:0007669"/>
    <property type="project" value="InterPro"/>
</dbReference>
<dbReference type="GO" id="GO:1990904">
    <property type="term" value="C:ribonucleoprotein complex"/>
    <property type="evidence" value="ECO:0007669"/>
    <property type="project" value="UniProtKB-KW"/>
</dbReference>
<dbReference type="Pfam" id="PF01157">
    <property type="entry name" value="Ribosomal_L21e"/>
    <property type="match status" value="1"/>
</dbReference>
<dbReference type="FunFam" id="6.10.250.3260:FF:000002">
    <property type="entry name" value="60S ribosomal protein L21"/>
    <property type="match status" value="1"/>
</dbReference>
<evidence type="ECO:0000256" key="2">
    <source>
        <dbReference type="ARBA" id="ARBA00008427"/>
    </source>
</evidence>
<keyword evidence="6" id="KW-0687">Ribonucleoprotein</keyword>
<dbReference type="EMBL" id="HBIW01004291">
    <property type="protein sequence ID" value="CAE0688057.1"/>
    <property type="molecule type" value="Transcribed_RNA"/>
</dbReference>
<evidence type="ECO:0000256" key="6">
    <source>
        <dbReference type="ARBA" id="ARBA00023274"/>
    </source>
</evidence>
<dbReference type="FunFam" id="2.30.30.70:FF:000001">
    <property type="entry name" value="60S ribosomal protein L21"/>
    <property type="match status" value="1"/>
</dbReference>
<keyword evidence="4" id="KW-0934">Plastid</keyword>
<reference evidence="7" key="1">
    <citation type="submission" date="2021-01" db="EMBL/GenBank/DDBJ databases">
        <authorList>
            <person name="Corre E."/>
            <person name="Pelletier E."/>
            <person name="Niang G."/>
            <person name="Scheremetjew M."/>
            <person name="Finn R."/>
            <person name="Kale V."/>
            <person name="Holt S."/>
            <person name="Cochrane G."/>
            <person name="Meng A."/>
            <person name="Brown T."/>
            <person name="Cohen L."/>
        </authorList>
    </citation>
    <scope>NUCLEOTIDE SEQUENCE</scope>
    <source>
        <strain evidence="7">CCMP1756</strain>
    </source>
</reference>
<evidence type="ECO:0000256" key="5">
    <source>
        <dbReference type="ARBA" id="ARBA00022980"/>
    </source>
</evidence>
<dbReference type="InterPro" id="IPR018259">
    <property type="entry name" value="Ribosomal_eL21_CS"/>
</dbReference>
<comment type="subcellular location">
    <subcellularLocation>
        <location evidence="1">Plastid</location>
        <location evidence="1">Chloroplast</location>
    </subcellularLocation>
</comment>
<dbReference type="InterPro" id="IPR036948">
    <property type="entry name" value="Ribosomal_eL21_sf"/>
</dbReference>
<dbReference type="PANTHER" id="PTHR20981">
    <property type="entry name" value="60S RIBOSOMAL PROTEIN L21"/>
    <property type="match status" value="1"/>
</dbReference>
<dbReference type="InterPro" id="IPR001147">
    <property type="entry name" value="Ribosomal_eL21"/>
</dbReference>
<gene>
    <name evidence="7" type="ORF">PCAL00307_LOCUS3491</name>
</gene>
<dbReference type="PROSITE" id="PS01171">
    <property type="entry name" value="RIBOSOMAL_L21E"/>
    <property type="match status" value="1"/>
</dbReference>
<evidence type="ECO:0008006" key="8">
    <source>
        <dbReference type="Google" id="ProtNLM"/>
    </source>
</evidence>
<proteinExistence type="inferred from homology"/>
<dbReference type="GO" id="GO:0005840">
    <property type="term" value="C:ribosome"/>
    <property type="evidence" value="ECO:0007669"/>
    <property type="project" value="UniProtKB-KW"/>
</dbReference>
<evidence type="ECO:0000256" key="1">
    <source>
        <dbReference type="ARBA" id="ARBA00004229"/>
    </source>
</evidence>
<dbReference type="Gene3D" id="2.30.30.70">
    <property type="entry name" value="Ribosomal protein L21"/>
    <property type="match status" value="1"/>
</dbReference>
<accession>A0A6U1KHN8</accession>
<dbReference type="GO" id="GO:0006412">
    <property type="term" value="P:translation"/>
    <property type="evidence" value="ECO:0007669"/>
    <property type="project" value="InterPro"/>
</dbReference>
<dbReference type="Gene3D" id="6.10.250.3260">
    <property type="match status" value="1"/>
</dbReference>
<evidence type="ECO:0000256" key="3">
    <source>
        <dbReference type="ARBA" id="ARBA00022528"/>
    </source>
</evidence>
<keyword evidence="5" id="KW-0689">Ribosomal protein</keyword>